<name>A0A4U3LHD1_9ACTN</name>
<dbReference type="Proteomes" id="UP000305836">
    <property type="component" value="Unassembled WGS sequence"/>
</dbReference>
<sequence length="107" mass="10701">MNTKHAGNSKQSMTRRLSRLAAGGALVAAALTTVAPAMAYQPRDPSPHGSYVAPTDPPVPSQPPASAEVSDSVDLSSAGLGVLAGIALGGAGLGISLGIQRRRDRSA</sequence>
<keyword evidence="2" id="KW-0472">Membrane</keyword>
<keyword evidence="2" id="KW-1133">Transmembrane helix</keyword>
<evidence type="ECO:0000313" key="4">
    <source>
        <dbReference type="EMBL" id="TKK73467.1"/>
    </source>
</evidence>
<feature type="chain" id="PRO_5020638053" evidence="3">
    <location>
        <begin position="40"/>
        <end position="107"/>
    </location>
</feature>
<organism evidence="4 5">
    <name type="scientific">Kribbella jiaozuonensis</name>
    <dbReference type="NCBI Taxonomy" id="2575441"/>
    <lineage>
        <taxon>Bacteria</taxon>
        <taxon>Bacillati</taxon>
        <taxon>Actinomycetota</taxon>
        <taxon>Actinomycetes</taxon>
        <taxon>Propionibacteriales</taxon>
        <taxon>Kribbellaceae</taxon>
        <taxon>Kribbella</taxon>
    </lineage>
</organism>
<dbReference type="AlphaFoldDB" id="A0A4U3LHD1"/>
<feature type="region of interest" description="Disordered" evidence="1">
    <location>
        <begin position="39"/>
        <end position="72"/>
    </location>
</feature>
<dbReference type="EMBL" id="SZPZ01000007">
    <property type="protein sequence ID" value="TKK73467.1"/>
    <property type="molecule type" value="Genomic_DNA"/>
</dbReference>
<feature type="transmembrane region" description="Helical" evidence="2">
    <location>
        <begin position="78"/>
        <end position="99"/>
    </location>
</feature>
<comment type="caution">
    <text evidence="4">The sequence shown here is derived from an EMBL/GenBank/DDBJ whole genome shotgun (WGS) entry which is preliminary data.</text>
</comment>
<protein>
    <submittedName>
        <fullName evidence="4">Uncharacterized protein</fullName>
    </submittedName>
</protein>
<reference evidence="4 5" key="1">
    <citation type="submission" date="2019-04" db="EMBL/GenBank/DDBJ databases">
        <title>Kribbella sp. NEAU-THZ 27 nov., a novel actinomycete isolated from soil.</title>
        <authorList>
            <person name="Duan L."/>
        </authorList>
    </citation>
    <scope>NUCLEOTIDE SEQUENCE [LARGE SCALE GENOMIC DNA]</scope>
    <source>
        <strain evidence="5">NEAU-THZ27</strain>
    </source>
</reference>
<evidence type="ECO:0000256" key="1">
    <source>
        <dbReference type="SAM" id="MobiDB-lite"/>
    </source>
</evidence>
<dbReference type="RefSeq" id="WP_137259380.1">
    <property type="nucleotide sequence ID" value="NZ_JBHSPQ010000006.1"/>
</dbReference>
<keyword evidence="3" id="KW-0732">Signal</keyword>
<keyword evidence="5" id="KW-1185">Reference proteome</keyword>
<evidence type="ECO:0000313" key="5">
    <source>
        <dbReference type="Proteomes" id="UP000305836"/>
    </source>
</evidence>
<accession>A0A4U3LHD1</accession>
<feature type="signal peptide" evidence="3">
    <location>
        <begin position="1"/>
        <end position="39"/>
    </location>
</feature>
<proteinExistence type="predicted"/>
<keyword evidence="2" id="KW-0812">Transmembrane</keyword>
<evidence type="ECO:0000256" key="3">
    <source>
        <dbReference type="SAM" id="SignalP"/>
    </source>
</evidence>
<evidence type="ECO:0000256" key="2">
    <source>
        <dbReference type="SAM" id="Phobius"/>
    </source>
</evidence>
<gene>
    <name evidence="4" type="ORF">FDA38_39860</name>
</gene>